<dbReference type="PANTHER" id="PTHR46268">
    <property type="entry name" value="STRESS RESPONSE PROTEIN NHAX"/>
    <property type="match status" value="1"/>
</dbReference>
<dbReference type="Pfam" id="PF00582">
    <property type="entry name" value="Usp"/>
    <property type="match status" value="2"/>
</dbReference>
<dbReference type="InterPro" id="IPR006016">
    <property type="entry name" value="UspA"/>
</dbReference>
<dbReference type="PRINTS" id="PR01438">
    <property type="entry name" value="UNVRSLSTRESS"/>
</dbReference>
<dbReference type="EMBL" id="JACHJS010000001">
    <property type="protein sequence ID" value="MBB4965632.1"/>
    <property type="molecule type" value="Genomic_DNA"/>
</dbReference>
<name>A0A7W7T2Y5_9PSEU</name>
<comment type="caution">
    <text evidence="5">The sequence shown here is derived from an EMBL/GenBank/DDBJ whole genome shotgun (WGS) entry which is preliminary data.</text>
</comment>
<evidence type="ECO:0000313" key="6">
    <source>
        <dbReference type="Proteomes" id="UP000542674"/>
    </source>
</evidence>
<organism evidence="5 6">
    <name type="scientific">Saccharothrix violaceirubra</name>
    <dbReference type="NCBI Taxonomy" id="413306"/>
    <lineage>
        <taxon>Bacteria</taxon>
        <taxon>Bacillati</taxon>
        <taxon>Actinomycetota</taxon>
        <taxon>Actinomycetes</taxon>
        <taxon>Pseudonocardiales</taxon>
        <taxon>Pseudonocardiaceae</taxon>
        <taxon>Saccharothrix</taxon>
    </lineage>
</organism>
<keyword evidence="3" id="KW-0067">ATP-binding</keyword>
<evidence type="ECO:0000256" key="1">
    <source>
        <dbReference type="ARBA" id="ARBA00008791"/>
    </source>
</evidence>
<accession>A0A7W7T2Y5</accession>
<keyword evidence="2" id="KW-0547">Nucleotide-binding</keyword>
<proteinExistence type="inferred from homology"/>
<dbReference type="SUPFAM" id="SSF52402">
    <property type="entry name" value="Adenine nucleotide alpha hydrolases-like"/>
    <property type="match status" value="2"/>
</dbReference>
<dbReference type="RefSeq" id="WP_312865650.1">
    <property type="nucleotide sequence ID" value="NZ_BAABAI010000029.1"/>
</dbReference>
<dbReference type="AlphaFoldDB" id="A0A7W7T2Y5"/>
<protein>
    <submittedName>
        <fullName evidence="5">Nucleotide-binding universal stress UspA family protein</fullName>
    </submittedName>
</protein>
<dbReference type="Gene3D" id="3.40.50.620">
    <property type="entry name" value="HUPs"/>
    <property type="match status" value="2"/>
</dbReference>
<sequence>MMSAPIVVGVDGSDSALDAVRWAATEAARHRVPVRLVHSYLMPDYAYPGVVVDPGEVRRELEARGAKWLAAARAEVRHVPVDAELVHGGPAATLIERSEGARMVVLGAHGQGGFAGRLLGSVPTAVTAHGHCPVVVVRGEPSSGPVVVGVDGSPVSEAALDYAFEAASTRDAPLVAVHAWTDWLVESAFGGLATPDAETVEADERRLLAERLAGRQEKFPDVKVDRVVVHDRPVRALMAHAARAALVVVGSRGRGGFTGMLLGSTSQALVHHAPCPVAVVRPVS</sequence>
<dbReference type="Proteomes" id="UP000542674">
    <property type="component" value="Unassembled WGS sequence"/>
</dbReference>
<evidence type="ECO:0000259" key="4">
    <source>
        <dbReference type="Pfam" id="PF00582"/>
    </source>
</evidence>
<keyword evidence="6" id="KW-1185">Reference proteome</keyword>
<feature type="domain" description="UspA" evidence="4">
    <location>
        <begin position="4"/>
        <end position="138"/>
    </location>
</feature>
<evidence type="ECO:0000256" key="3">
    <source>
        <dbReference type="ARBA" id="ARBA00022840"/>
    </source>
</evidence>
<dbReference type="InterPro" id="IPR014729">
    <property type="entry name" value="Rossmann-like_a/b/a_fold"/>
</dbReference>
<feature type="domain" description="UspA" evidence="4">
    <location>
        <begin position="145"/>
        <end position="281"/>
    </location>
</feature>
<dbReference type="GO" id="GO:0005524">
    <property type="term" value="F:ATP binding"/>
    <property type="evidence" value="ECO:0007669"/>
    <property type="project" value="UniProtKB-KW"/>
</dbReference>
<evidence type="ECO:0000256" key="2">
    <source>
        <dbReference type="ARBA" id="ARBA00022741"/>
    </source>
</evidence>
<dbReference type="InterPro" id="IPR006015">
    <property type="entry name" value="Universal_stress_UspA"/>
</dbReference>
<reference evidence="5 6" key="1">
    <citation type="submission" date="2020-08" db="EMBL/GenBank/DDBJ databases">
        <title>Sequencing the genomes of 1000 actinobacteria strains.</title>
        <authorList>
            <person name="Klenk H.-P."/>
        </authorList>
    </citation>
    <scope>NUCLEOTIDE SEQUENCE [LARGE SCALE GENOMIC DNA]</scope>
    <source>
        <strain evidence="5 6">DSM 45084</strain>
    </source>
</reference>
<gene>
    <name evidence="5" type="ORF">F4559_002991</name>
</gene>
<evidence type="ECO:0000313" key="5">
    <source>
        <dbReference type="EMBL" id="MBB4965632.1"/>
    </source>
</evidence>
<comment type="similarity">
    <text evidence="1">Belongs to the universal stress protein A family.</text>
</comment>
<dbReference type="PANTHER" id="PTHR46268:SF27">
    <property type="entry name" value="UNIVERSAL STRESS PROTEIN RV2623"/>
    <property type="match status" value="1"/>
</dbReference>